<proteinExistence type="predicted"/>
<accession>A0AAE1H8M9</accession>
<reference evidence="3" key="2">
    <citation type="journal article" date="2023" name="BMC Genomics">
        <title>Pest status, molecular evolution, and epigenetic factors derived from the genome assembly of Frankliniella fusca, a thysanopteran phytovirus vector.</title>
        <authorList>
            <person name="Catto M.A."/>
            <person name="Labadie P.E."/>
            <person name="Jacobson A.L."/>
            <person name="Kennedy G.G."/>
            <person name="Srinivasan R."/>
            <person name="Hunt B.G."/>
        </authorList>
    </citation>
    <scope>NUCLEOTIDE SEQUENCE</scope>
    <source>
        <strain evidence="3">PL_HMW_Pooled</strain>
    </source>
</reference>
<feature type="region of interest" description="Disordered" evidence="1">
    <location>
        <begin position="571"/>
        <end position="612"/>
    </location>
</feature>
<comment type="caution">
    <text evidence="3">The sequence shown here is derived from an EMBL/GenBank/DDBJ whole genome shotgun (WGS) entry which is preliminary data.</text>
</comment>
<evidence type="ECO:0000313" key="3">
    <source>
        <dbReference type="EMBL" id="KAK3916261.1"/>
    </source>
</evidence>
<feature type="compositionally biased region" description="Basic and acidic residues" evidence="1">
    <location>
        <begin position="595"/>
        <end position="606"/>
    </location>
</feature>
<evidence type="ECO:0000256" key="1">
    <source>
        <dbReference type="SAM" id="MobiDB-lite"/>
    </source>
</evidence>
<feature type="non-terminal residue" evidence="3">
    <location>
        <position position="1"/>
    </location>
</feature>
<keyword evidence="4" id="KW-1185">Reference proteome</keyword>
<dbReference type="Pfam" id="PF13837">
    <property type="entry name" value="Myb_DNA-bind_4"/>
    <property type="match status" value="1"/>
</dbReference>
<reference evidence="3" key="1">
    <citation type="submission" date="2021-07" db="EMBL/GenBank/DDBJ databases">
        <authorList>
            <person name="Catto M.A."/>
            <person name="Jacobson A."/>
            <person name="Kennedy G."/>
            <person name="Labadie P."/>
            <person name="Hunt B.G."/>
            <person name="Srinivasan R."/>
        </authorList>
    </citation>
    <scope>NUCLEOTIDE SEQUENCE</scope>
    <source>
        <strain evidence="3">PL_HMW_Pooled</strain>
        <tissue evidence="3">Head</tissue>
    </source>
</reference>
<evidence type="ECO:0000259" key="2">
    <source>
        <dbReference type="Pfam" id="PF13837"/>
    </source>
</evidence>
<dbReference type="EMBL" id="JAHWGI010000505">
    <property type="protein sequence ID" value="KAK3916261.1"/>
    <property type="molecule type" value="Genomic_DNA"/>
</dbReference>
<dbReference type="InterPro" id="IPR044822">
    <property type="entry name" value="Myb_DNA-bind_4"/>
</dbReference>
<organism evidence="3 4">
    <name type="scientific">Frankliniella fusca</name>
    <dbReference type="NCBI Taxonomy" id="407009"/>
    <lineage>
        <taxon>Eukaryota</taxon>
        <taxon>Metazoa</taxon>
        <taxon>Ecdysozoa</taxon>
        <taxon>Arthropoda</taxon>
        <taxon>Hexapoda</taxon>
        <taxon>Insecta</taxon>
        <taxon>Pterygota</taxon>
        <taxon>Neoptera</taxon>
        <taxon>Paraneoptera</taxon>
        <taxon>Thysanoptera</taxon>
        <taxon>Terebrantia</taxon>
        <taxon>Thripoidea</taxon>
        <taxon>Thripidae</taxon>
        <taxon>Frankliniella</taxon>
    </lineage>
</organism>
<name>A0AAE1H8M9_9NEOP</name>
<feature type="domain" description="Myb/SANT-like DNA-binding" evidence="2">
    <location>
        <begin position="461"/>
        <end position="549"/>
    </location>
</feature>
<dbReference type="Proteomes" id="UP001219518">
    <property type="component" value="Unassembled WGS sequence"/>
</dbReference>
<dbReference type="Gene3D" id="1.10.10.60">
    <property type="entry name" value="Homeodomain-like"/>
    <property type="match status" value="1"/>
</dbReference>
<gene>
    <name evidence="3" type="ORF">KUF71_006129</name>
</gene>
<evidence type="ECO:0000313" key="4">
    <source>
        <dbReference type="Proteomes" id="UP001219518"/>
    </source>
</evidence>
<sequence length="638" mass="72629">AHFLGRLKKFFKTKGITTPCNVVEYNKDKAYVLIEFPTIAYAQEVVRLFEKEVFIYDNEIISISKMFSDPAPEVVSQLKFGNVPDTFEQAYFLGRLKKFFKTKGITTPCNVVEYNKDKAYVLIEAHFLGRLKKFFKTKGITTPCNVVEYNKDKAYVLIEFPTIANAQEVVRPFEKEVFIYDDEIISIGKMFSDPASEKIHKVGDASHGQSPFKCGEGSLSDVDGYLSDDSDVVSVDKSFSQLDEEMTSTRVHTPTNGDLLKDDLLLENIPSVSDDFNNNNLQDDFTGFGDNLPSFSYESDDYDSDTEPVIPTGCSSRCEWPKTETLILIKGCMKNKDLITSKNTKLKKKGWNKILAELYQKGLYYTKNNAKKAWTRLLKMSEQSNNNWQFHPYMVNWHSGISKKELKEISEAIQASREDELNKAKSKPKKLPLDTLNKEICGVLVPSGIKSDESRSVFKEPAMTFLLISQYKEKKDSFNNDKDRAETIYQSISNNFRKMGYSEVTSDACAKRIMYLGEEYRRRVDMQRLCTGSGSQINDWCYYDAMAQLNEGNPAMFPQKLLSMGAAYSNEERTHAQHHASSINTGAGRKRKVPRKTEERATDEPSRGSNLADFRKEKLRLANTISTQMGDIVNLLNN</sequence>
<dbReference type="AlphaFoldDB" id="A0AAE1H8M9"/>
<protein>
    <submittedName>
        <fullName evidence="3">Restriction of telomere capping protein 5</fullName>
    </submittedName>
</protein>